<keyword evidence="1" id="KW-0732">Signal</keyword>
<proteinExistence type="predicted"/>
<evidence type="ECO:0000313" key="2">
    <source>
        <dbReference type="EMBL" id="PIB77755.1"/>
    </source>
</evidence>
<feature type="chain" id="PRO_5013606411" description="Secreted protein" evidence="1">
    <location>
        <begin position="24"/>
        <end position="175"/>
    </location>
</feature>
<reference evidence="2 3" key="1">
    <citation type="journal article" date="2017" name="Infect. Genet. Evol.">
        <title>The new phylogeny of the genus Mycobacterium: The old and the news.</title>
        <authorList>
            <person name="Tortoli E."/>
            <person name="Fedrizzi T."/>
            <person name="Meehan C.J."/>
            <person name="Trovato A."/>
            <person name="Grottola A."/>
            <person name="Giacobazzi E."/>
            <person name="Serpini G.F."/>
            <person name="Tagliazucchi S."/>
            <person name="Fabio A."/>
            <person name="Bettua C."/>
            <person name="Bertorelli R."/>
            <person name="Frascaro F."/>
            <person name="De Sanctis V."/>
            <person name="Pecorari M."/>
            <person name="Jousson O."/>
            <person name="Segata N."/>
            <person name="Cirillo D.M."/>
        </authorList>
    </citation>
    <scope>NUCLEOTIDE SEQUENCE [LARGE SCALE GENOMIC DNA]</scope>
    <source>
        <strain evidence="2 3">CIP1034565</strain>
    </source>
</reference>
<dbReference type="RefSeq" id="WP_090588886.1">
    <property type="nucleotide sequence ID" value="NZ_CP104302.1"/>
</dbReference>
<name>A0A2G5PHG7_9MYCO</name>
<accession>A0A2G5PHG7</accession>
<evidence type="ECO:0000256" key="1">
    <source>
        <dbReference type="SAM" id="SignalP"/>
    </source>
</evidence>
<evidence type="ECO:0000313" key="3">
    <source>
        <dbReference type="Proteomes" id="UP000230551"/>
    </source>
</evidence>
<dbReference type="OrthoDB" id="4628477at2"/>
<dbReference type="STRING" id="85968.GCA_900073015_01647"/>
<gene>
    <name evidence="2" type="ORF">CQY22_001005</name>
</gene>
<protein>
    <recommendedName>
        <fullName evidence="4">Secreted protein</fullName>
    </recommendedName>
</protein>
<keyword evidence="3" id="KW-1185">Reference proteome</keyword>
<sequence length="175" mass="17284">MLSRALAGLAITAAAVSMPAASADPEPAPAPAPPSVQGLTPVSPVPFTVADGIYAFSAPVGVNCVVSKTSRSYGCSGTMPGAPNGANTVTGGAAGEPGFSAADRPLFHFDGTPQELGEGTRIGTGTISCGVVAGGVVCDNSFDQTGFVISSAGTYSYGAVNPLLDRPEGTNPYFN</sequence>
<evidence type="ECO:0008006" key="4">
    <source>
        <dbReference type="Google" id="ProtNLM"/>
    </source>
</evidence>
<organism evidence="2 3">
    <name type="scientific">Mycolicibacterium brumae</name>
    <dbReference type="NCBI Taxonomy" id="85968"/>
    <lineage>
        <taxon>Bacteria</taxon>
        <taxon>Bacillati</taxon>
        <taxon>Actinomycetota</taxon>
        <taxon>Actinomycetes</taxon>
        <taxon>Mycobacteriales</taxon>
        <taxon>Mycobacteriaceae</taxon>
        <taxon>Mycolicibacterium</taxon>
    </lineage>
</organism>
<feature type="signal peptide" evidence="1">
    <location>
        <begin position="1"/>
        <end position="23"/>
    </location>
</feature>
<comment type="caution">
    <text evidence="2">The sequence shown here is derived from an EMBL/GenBank/DDBJ whole genome shotgun (WGS) entry which is preliminary data.</text>
</comment>
<dbReference type="Proteomes" id="UP000230551">
    <property type="component" value="Unassembled WGS sequence"/>
</dbReference>
<dbReference type="AlphaFoldDB" id="A0A2G5PHG7"/>
<dbReference type="EMBL" id="PDCN02000001">
    <property type="protein sequence ID" value="PIB77755.1"/>
    <property type="molecule type" value="Genomic_DNA"/>
</dbReference>